<dbReference type="Gene3D" id="1.20.1280.290">
    <property type="match status" value="1"/>
</dbReference>
<evidence type="ECO:0000313" key="6">
    <source>
        <dbReference type="EMBL" id="PIS39640.1"/>
    </source>
</evidence>
<evidence type="ECO:0008006" key="8">
    <source>
        <dbReference type="Google" id="ProtNLM"/>
    </source>
</evidence>
<reference evidence="7" key="1">
    <citation type="submission" date="2017-09" db="EMBL/GenBank/DDBJ databases">
        <title>Depth-based differentiation of microbial function through sediment-hosted aquifers and enrichment of novel symbionts in the deep terrestrial subsurface.</title>
        <authorList>
            <person name="Probst A.J."/>
            <person name="Ladd B."/>
            <person name="Jarett J.K."/>
            <person name="Geller-Mcgrath D.E."/>
            <person name="Sieber C.M.K."/>
            <person name="Emerson J.B."/>
            <person name="Anantharaman K."/>
            <person name="Thomas B.C."/>
            <person name="Malmstrom R."/>
            <person name="Stieglmeier M."/>
            <person name="Klingl A."/>
            <person name="Woyke T."/>
            <person name="Ryan C.M."/>
            <person name="Banfield J.F."/>
        </authorList>
    </citation>
    <scope>NUCLEOTIDE SEQUENCE [LARGE SCALE GENOMIC DNA]</scope>
</reference>
<dbReference type="Pfam" id="PF04193">
    <property type="entry name" value="PQ-loop"/>
    <property type="match status" value="1"/>
</dbReference>
<dbReference type="Proteomes" id="UP000230088">
    <property type="component" value="Unassembled WGS sequence"/>
</dbReference>
<evidence type="ECO:0000256" key="3">
    <source>
        <dbReference type="ARBA" id="ARBA00022989"/>
    </source>
</evidence>
<evidence type="ECO:0000256" key="4">
    <source>
        <dbReference type="ARBA" id="ARBA00023136"/>
    </source>
</evidence>
<sequence length="85" mass="9803">MIDVASLFGLLGSITAASLFFPQAWKSYRTKKTQELSWLGIIIGMLNGIFWIIYGFFRADPFIYATNIILFLGAFLLMILKRKYR</sequence>
<comment type="caution">
    <text evidence="6">The sequence shown here is derived from an EMBL/GenBank/DDBJ whole genome shotgun (WGS) entry which is preliminary data.</text>
</comment>
<evidence type="ECO:0000256" key="5">
    <source>
        <dbReference type="SAM" id="Phobius"/>
    </source>
</evidence>
<evidence type="ECO:0000256" key="1">
    <source>
        <dbReference type="ARBA" id="ARBA00004141"/>
    </source>
</evidence>
<keyword evidence="4 5" id="KW-0472">Membrane</keyword>
<evidence type="ECO:0000256" key="2">
    <source>
        <dbReference type="ARBA" id="ARBA00022692"/>
    </source>
</evidence>
<feature type="transmembrane region" description="Helical" evidence="5">
    <location>
        <begin position="62"/>
        <end position="80"/>
    </location>
</feature>
<dbReference type="EMBL" id="PEYD01000015">
    <property type="protein sequence ID" value="PIS39640.1"/>
    <property type="molecule type" value="Genomic_DNA"/>
</dbReference>
<protein>
    <recommendedName>
        <fullName evidence="8">MtN3 and saliva related transmembrane protein</fullName>
    </recommendedName>
</protein>
<feature type="transmembrane region" description="Helical" evidence="5">
    <location>
        <begin position="36"/>
        <end position="56"/>
    </location>
</feature>
<dbReference type="AlphaFoldDB" id="A0A2H0YMF1"/>
<gene>
    <name evidence="6" type="ORF">COT33_00930</name>
</gene>
<feature type="transmembrane region" description="Helical" evidence="5">
    <location>
        <begin position="6"/>
        <end position="24"/>
    </location>
</feature>
<accession>A0A2H0YMF1</accession>
<comment type="subcellular location">
    <subcellularLocation>
        <location evidence="1">Membrane</location>
        <topology evidence="1">Multi-pass membrane protein</topology>
    </subcellularLocation>
</comment>
<proteinExistence type="predicted"/>
<evidence type="ECO:0000313" key="7">
    <source>
        <dbReference type="Proteomes" id="UP000230088"/>
    </source>
</evidence>
<dbReference type="GO" id="GO:0016020">
    <property type="term" value="C:membrane"/>
    <property type="evidence" value="ECO:0007669"/>
    <property type="project" value="UniProtKB-SubCell"/>
</dbReference>
<organism evidence="6 7">
    <name type="scientific">Candidatus Nealsonbacteria bacterium CG08_land_8_20_14_0_20_38_20</name>
    <dbReference type="NCBI Taxonomy" id="1974705"/>
    <lineage>
        <taxon>Bacteria</taxon>
        <taxon>Candidatus Nealsoniibacteriota</taxon>
    </lineage>
</organism>
<keyword evidence="2 5" id="KW-0812">Transmembrane</keyword>
<dbReference type="InterPro" id="IPR006603">
    <property type="entry name" value="PQ-loop_rpt"/>
</dbReference>
<keyword evidence="3 5" id="KW-1133">Transmembrane helix</keyword>
<name>A0A2H0YMF1_9BACT</name>